<proteinExistence type="predicted"/>
<accession>A0A645C8N0</accession>
<reference evidence="1" key="1">
    <citation type="submission" date="2019-08" db="EMBL/GenBank/DDBJ databases">
        <authorList>
            <person name="Kucharzyk K."/>
            <person name="Murdoch R.W."/>
            <person name="Higgins S."/>
            <person name="Loffler F."/>
        </authorList>
    </citation>
    <scope>NUCLEOTIDE SEQUENCE</scope>
</reference>
<comment type="caution">
    <text evidence="1">The sequence shown here is derived from an EMBL/GenBank/DDBJ whole genome shotgun (WGS) entry which is preliminary data.</text>
</comment>
<protein>
    <submittedName>
        <fullName evidence="1">Uncharacterized protein</fullName>
    </submittedName>
</protein>
<evidence type="ECO:0000313" key="1">
    <source>
        <dbReference type="EMBL" id="MPM72363.1"/>
    </source>
</evidence>
<dbReference type="EMBL" id="VSSQ01024700">
    <property type="protein sequence ID" value="MPM72363.1"/>
    <property type="molecule type" value="Genomic_DNA"/>
</dbReference>
<name>A0A645C8N0_9ZZZZ</name>
<sequence length="60" mass="6831">MTPPLDKALKVLEPIFPRSRYLDRTRSLIIEKEEVIITVYGSGKVSIGMVKKESEAREVL</sequence>
<dbReference type="AlphaFoldDB" id="A0A645C8N0"/>
<gene>
    <name evidence="1" type="ORF">SDC9_119337</name>
</gene>
<organism evidence="1">
    <name type="scientific">bioreactor metagenome</name>
    <dbReference type="NCBI Taxonomy" id="1076179"/>
    <lineage>
        <taxon>unclassified sequences</taxon>
        <taxon>metagenomes</taxon>
        <taxon>ecological metagenomes</taxon>
    </lineage>
</organism>